<evidence type="ECO:0000313" key="2">
    <source>
        <dbReference type="Proteomes" id="UP000078492"/>
    </source>
</evidence>
<dbReference type="AlphaFoldDB" id="A0A195EII8"/>
<proteinExistence type="predicted"/>
<dbReference type="EMBL" id="KQ978881">
    <property type="protein sequence ID" value="KYN27712.1"/>
    <property type="molecule type" value="Genomic_DNA"/>
</dbReference>
<keyword evidence="2" id="KW-1185">Reference proteome</keyword>
<organism evidence="1 2">
    <name type="scientific">Trachymyrmex cornetzi</name>
    <dbReference type="NCBI Taxonomy" id="471704"/>
    <lineage>
        <taxon>Eukaryota</taxon>
        <taxon>Metazoa</taxon>
        <taxon>Ecdysozoa</taxon>
        <taxon>Arthropoda</taxon>
        <taxon>Hexapoda</taxon>
        <taxon>Insecta</taxon>
        <taxon>Pterygota</taxon>
        <taxon>Neoptera</taxon>
        <taxon>Endopterygota</taxon>
        <taxon>Hymenoptera</taxon>
        <taxon>Apocrita</taxon>
        <taxon>Aculeata</taxon>
        <taxon>Formicoidea</taxon>
        <taxon>Formicidae</taxon>
        <taxon>Myrmicinae</taxon>
        <taxon>Trachymyrmex</taxon>
    </lineage>
</organism>
<feature type="non-terminal residue" evidence="1">
    <location>
        <position position="1"/>
    </location>
</feature>
<name>A0A195EII8_9HYME</name>
<protein>
    <submittedName>
        <fullName evidence="1">Uncharacterized protein</fullName>
    </submittedName>
</protein>
<reference evidence="1 2" key="1">
    <citation type="submission" date="2015-09" db="EMBL/GenBank/DDBJ databases">
        <title>Trachymyrmex cornetzi WGS genome.</title>
        <authorList>
            <person name="Nygaard S."/>
            <person name="Hu H."/>
            <person name="Boomsma J."/>
            <person name="Zhang G."/>
        </authorList>
    </citation>
    <scope>NUCLEOTIDE SEQUENCE [LARGE SCALE GENOMIC DNA]</scope>
    <source>
        <strain evidence="1">Tcor2-1</strain>
        <tissue evidence="1">Whole body</tissue>
    </source>
</reference>
<dbReference type="Proteomes" id="UP000078492">
    <property type="component" value="Unassembled WGS sequence"/>
</dbReference>
<accession>A0A195EII8</accession>
<evidence type="ECO:0000313" key="1">
    <source>
        <dbReference type="EMBL" id="KYN27712.1"/>
    </source>
</evidence>
<gene>
    <name evidence="1" type="ORF">ALC57_02776</name>
</gene>
<sequence>YASPQPCRLLPILIVVERVSAQGRDRWKTLKILLEKCYFATRLLRRRVTGSTPRNRRIRDRVLVISAHLDSYLPLLMDF</sequence>